<feature type="region of interest" description="Disordered" evidence="1">
    <location>
        <begin position="1"/>
        <end position="31"/>
    </location>
</feature>
<feature type="compositionally biased region" description="Low complexity" evidence="1">
    <location>
        <begin position="245"/>
        <end position="254"/>
    </location>
</feature>
<dbReference type="EMBL" id="MU806384">
    <property type="protein sequence ID" value="KAJ3835725.1"/>
    <property type="molecule type" value="Genomic_DNA"/>
</dbReference>
<reference evidence="2" key="1">
    <citation type="submission" date="2022-08" db="EMBL/GenBank/DDBJ databases">
        <authorList>
            <consortium name="DOE Joint Genome Institute"/>
            <person name="Min B."/>
            <person name="Riley R."/>
            <person name="Sierra-Patev S."/>
            <person name="Naranjo-Ortiz M."/>
            <person name="Looney B."/>
            <person name="Konkel Z."/>
            <person name="Slot J.C."/>
            <person name="Sakamoto Y."/>
            <person name="Steenwyk J.L."/>
            <person name="Rokas A."/>
            <person name="Carro J."/>
            <person name="Camarero S."/>
            <person name="Ferreira P."/>
            <person name="Molpeceres G."/>
            <person name="Ruiz-Duenas F.J."/>
            <person name="Serrano A."/>
            <person name="Henrissat B."/>
            <person name="Drula E."/>
            <person name="Hughes K.W."/>
            <person name="Mata J.L."/>
            <person name="Ishikawa N.K."/>
            <person name="Vargas-Isla R."/>
            <person name="Ushijima S."/>
            <person name="Smith C.A."/>
            <person name="Ahrendt S."/>
            <person name="Andreopoulos W."/>
            <person name="He G."/>
            <person name="Labutti K."/>
            <person name="Lipzen A."/>
            <person name="Ng V."/>
            <person name="Sandor L."/>
            <person name="Barry K."/>
            <person name="Martinez A.T."/>
            <person name="Xiao Y."/>
            <person name="Gibbons J.G."/>
            <person name="Terashima K."/>
            <person name="Hibbett D.S."/>
            <person name="Grigoriev I.V."/>
        </authorList>
    </citation>
    <scope>NUCLEOTIDE SEQUENCE</scope>
    <source>
        <strain evidence="2">TFB9207</strain>
    </source>
</reference>
<accession>A0AA38UBI4</accession>
<feature type="compositionally biased region" description="Low complexity" evidence="1">
    <location>
        <begin position="302"/>
        <end position="321"/>
    </location>
</feature>
<feature type="compositionally biased region" description="Low complexity" evidence="1">
    <location>
        <begin position="335"/>
        <end position="345"/>
    </location>
</feature>
<dbReference type="AlphaFoldDB" id="A0AA38UBI4"/>
<feature type="compositionally biased region" description="Polar residues" evidence="1">
    <location>
        <begin position="229"/>
        <end position="241"/>
    </location>
</feature>
<protein>
    <submittedName>
        <fullName evidence="2">Uncharacterized protein</fullName>
    </submittedName>
</protein>
<proteinExistence type="predicted"/>
<evidence type="ECO:0000256" key="1">
    <source>
        <dbReference type="SAM" id="MobiDB-lite"/>
    </source>
</evidence>
<dbReference type="Proteomes" id="UP001163846">
    <property type="component" value="Unassembled WGS sequence"/>
</dbReference>
<feature type="compositionally biased region" description="Low complexity" evidence="1">
    <location>
        <begin position="8"/>
        <end position="25"/>
    </location>
</feature>
<gene>
    <name evidence="2" type="ORF">F5878DRAFT_663613</name>
</gene>
<evidence type="ECO:0000313" key="2">
    <source>
        <dbReference type="EMBL" id="KAJ3835725.1"/>
    </source>
</evidence>
<organism evidence="2 3">
    <name type="scientific">Lentinula raphanica</name>
    <dbReference type="NCBI Taxonomy" id="153919"/>
    <lineage>
        <taxon>Eukaryota</taxon>
        <taxon>Fungi</taxon>
        <taxon>Dikarya</taxon>
        <taxon>Basidiomycota</taxon>
        <taxon>Agaricomycotina</taxon>
        <taxon>Agaricomycetes</taxon>
        <taxon>Agaricomycetidae</taxon>
        <taxon>Agaricales</taxon>
        <taxon>Marasmiineae</taxon>
        <taxon>Omphalotaceae</taxon>
        <taxon>Lentinula</taxon>
    </lineage>
</organism>
<evidence type="ECO:0000313" key="3">
    <source>
        <dbReference type="Proteomes" id="UP001163846"/>
    </source>
</evidence>
<feature type="compositionally biased region" description="Low complexity" evidence="1">
    <location>
        <begin position="265"/>
        <end position="283"/>
    </location>
</feature>
<sequence length="389" mass="42210">MAKRSHQSSRASARQALSRSSSSSSLPPPVRRQLKELEDRFPLYSVIPNSQADRKDAVSNDQVGEDSIIHALYFGLEYSDSQKRILDLKTVHTTVGRYKAIVQMVDFRSEFSFDFGADELYISLVVFQHRRYVVAGTYDKTMAEHNMSLRSIGCSAHYKGDIAICFYGQVQQSRILRGMPQLSRDGSMSQGDVLRRVVNAFVTNVKEHVENSLPFKRVKCSTPNHASIRPSSFSGTASPTYLQFPHNAASHAPSPANPSTPPQGPSSQNSSSHSPHSSSPATPITETSSSPFNHYPRPGLLTRSISTSSTHSVSSKKSTPTAPDGIHAPAPRLPANTNASNDTAASPPIVPAVAVSTPGGTPIVKNRFIQTLEGKTQSAWDALIHGSFP</sequence>
<name>A0AA38UBI4_9AGAR</name>
<comment type="caution">
    <text evidence="2">The sequence shown here is derived from an EMBL/GenBank/DDBJ whole genome shotgun (WGS) entry which is preliminary data.</text>
</comment>
<feature type="region of interest" description="Disordered" evidence="1">
    <location>
        <begin position="229"/>
        <end position="345"/>
    </location>
</feature>
<feature type="compositionally biased region" description="Pro residues" evidence="1">
    <location>
        <begin position="255"/>
        <end position="264"/>
    </location>
</feature>
<keyword evidence="3" id="KW-1185">Reference proteome</keyword>